<evidence type="ECO:0000256" key="4">
    <source>
        <dbReference type="ARBA" id="ARBA00022512"/>
    </source>
</evidence>
<dbReference type="AlphaFoldDB" id="A0AAU9T2N6"/>
<dbReference type="EC" id="3.1.1.-" evidence="6"/>
<evidence type="ECO:0000256" key="5">
    <source>
        <dbReference type="ARBA" id="ARBA00023316"/>
    </source>
</evidence>
<sequence>MRSVLLWIAVAVCSLGSVAAVIRSDGFGKPRDTEAAISFLGKRIDSIKGFHVCLDGTLPGYHLDRGFGSGANRWIIHLEGGGCCNSHSSCVYRKTTRRGSSRFMEKALNFTGILSNKPQENPDFFHWNRIMLRYCNGASFAWDSQDEGSQLFYRGQRIWQVAMEEFMSLGMQKADQALLSGCSAGGSALR</sequence>
<comment type="function">
    <text evidence="1 6">Hydrolyzes acetyl esters in homogalacturonan regions of pectin. In type I primary cell wall, galacturonic acid residues of pectin can be acetylated at the O-2 and O-3 positions. Decreasing the degree of acetylation of pectin gels in vitro alters their physical properties.</text>
</comment>
<keyword evidence="6" id="KW-0378">Hydrolase</keyword>
<dbReference type="EMBL" id="OU466863">
    <property type="protein sequence ID" value="CAH2076086.1"/>
    <property type="molecule type" value="Genomic_DNA"/>
</dbReference>
<comment type="similarity">
    <text evidence="3 6">Belongs to the pectinacetylesterase family.</text>
</comment>
<evidence type="ECO:0000313" key="7">
    <source>
        <dbReference type="EMBL" id="CAH2076086.1"/>
    </source>
</evidence>
<dbReference type="InterPro" id="IPR004963">
    <property type="entry name" value="PAE/NOTUM"/>
</dbReference>
<dbReference type="PANTHER" id="PTHR21562:SF88">
    <property type="entry name" value="PECTIN ACETYLESTERASE"/>
    <property type="match status" value="1"/>
</dbReference>
<organism evidence="7 8">
    <name type="scientific">Thlaspi arvense</name>
    <name type="common">Field penny-cress</name>
    <dbReference type="NCBI Taxonomy" id="13288"/>
    <lineage>
        <taxon>Eukaryota</taxon>
        <taxon>Viridiplantae</taxon>
        <taxon>Streptophyta</taxon>
        <taxon>Embryophyta</taxon>
        <taxon>Tracheophyta</taxon>
        <taxon>Spermatophyta</taxon>
        <taxon>Magnoliopsida</taxon>
        <taxon>eudicotyledons</taxon>
        <taxon>Gunneridae</taxon>
        <taxon>Pentapetalae</taxon>
        <taxon>rosids</taxon>
        <taxon>malvids</taxon>
        <taxon>Brassicales</taxon>
        <taxon>Brassicaceae</taxon>
        <taxon>Thlaspideae</taxon>
        <taxon>Thlaspi</taxon>
    </lineage>
</organism>
<keyword evidence="6" id="KW-0732">Signal</keyword>
<accession>A0AAU9T2N6</accession>
<keyword evidence="5 6" id="KW-0961">Cell wall biogenesis/degradation</keyword>
<dbReference type="GO" id="GO:0009505">
    <property type="term" value="C:plant-type cell wall"/>
    <property type="evidence" value="ECO:0007669"/>
    <property type="project" value="TreeGrafter"/>
</dbReference>
<dbReference type="Proteomes" id="UP000836841">
    <property type="component" value="Chromosome 7"/>
</dbReference>
<dbReference type="Pfam" id="PF03283">
    <property type="entry name" value="PAE"/>
    <property type="match status" value="1"/>
</dbReference>
<reference evidence="7 8" key="1">
    <citation type="submission" date="2022-03" db="EMBL/GenBank/DDBJ databases">
        <authorList>
            <person name="Nunn A."/>
            <person name="Chopra R."/>
            <person name="Nunn A."/>
            <person name="Contreras Garrido A."/>
        </authorList>
    </citation>
    <scope>NUCLEOTIDE SEQUENCE [LARGE SCALE GENOMIC DNA]</scope>
</reference>
<feature type="chain" id="PRO_5043097900" description="Pectin acetylesterase" evidence="6">
    <location>
        <begin position="21"/>
        <end position="190"/>
    </location>
</feature>
<dbReference type="GO" id="GO:0052793">
    <property type="term" value="F:pectin acetylesterase activity"/>
    <property type="evidence" value="ECO:0007669"/>
    <property type="project" value="TreeGrafter"/>
</dbReference>
<dbReference type="GO" id="GO:0071555">
    <property type="term" value="P:cell wall organization"/>
    <property type="evidence" value="ECO:0007669"/>
    <property type="project" value="UniProtKB-KW"/>
</dbReference>
<keyword evidence="6" id="KW-0964">Secreted</keyword>
<evidence type="ECO:0000256" key="2">
    <source>
        <dbReference type="ARBA" id="ARBA00004191"/>
    </source>
</evidence>
<gene>
    <name evidence="7" type="ORF">TAV2_LOCUS25316</name>
</gene>
<protein>
    <recommendedName>
        <fullName evidence="6">Pectin acetylesterase</fullName>
        <ecNumber evidence="6">3.1.1.-</ecNumber>
    </recommendedName>
</protein>
<feature type="signal peptide" evidence="6">
    <location>
        <begin position="1"/>
        <end position="20"/>
    </location>
</feature>
<evidence type="ECO:0000256" key="3">
    <source>
        <dbReference type="ARBA" id="ARBA00005784"/>
    </source>
</evidence>
<proteinExistence type="inferred from homology"/>
<evidence type="ECO:0000313" key="8">
    <source>
        <dbReference type="Proteomes" id="UP000836841"/>
    </source>
</evidence>
<comment type="subcellular location">
    <subcellularLocation>
        <location evidence="2 6">Secreted</location>
        <location evidence="2 6">Cell wall</location>
    </subcellularLocation>
</comment>
<evidence type="ECO:0000256" key="1">
    <source>
        <dbReference type="ARBA" id="ARBA00003534"/>
    </source>
</evidence>
<keyword evidence="8" id="KW-1185">Reference proteome</keyword>
<keyword evidence="4 6" id="KW-0134">Cell wall</keyword>
<evidence type="ECO:0000256" key="6">
    <source>
        <dbReference type="RuleBase" id="RU363114"/>
    </source>
</evidence>
<dbReference type="PANTHER" id="PTHR21562">
    <property type="entry name" value="NOTUM-RELATED"/>
    <property type="match status" value="1"/>
</dbReference>
<name>A0AAU9T2N6_THLAR</name>